<accession>A0A5S9NXD2</accession>
<feature type="signal peptide" evidence="3">
    <location>
        <begin position="1"/>
        <end position="18"/>
    </location>
</feature>
<dbReference type="GO" id="GO:0030288">
    <property type="term" value="C:outer membrane-bounded periplasmic space"/>
    <property type="evidence" value="ECO:0007669"/>
    <property type="project" value="TreeGrafter"/>
</dbReference>
<dbReference type="Pfam" id="PF25975">
    <property type="entry name" value="CzcB_C"/>
    <property type="match status" value="1"/>
</dbReference>
<dbReference type="OrthoDB" id="9768185at2"/>
<dbReference type="InterPro" id="IPR058647">
    <property type="entry name" value="BSH_CzcB-like"/>
</dbReference>
<organism evidence="7 9">
    <name type="scientific">Zhongshania aliphaticivorans</name>
    <dbReference type="NCBI Taxonomy" id="1470434"/>
    <lineage>
        <taxon>Bacteria</taxon>
        <taxon>Pseudomonadati</taxon>
        <taxon>Pseudomonadota</taxon>
        <taxon>Gammaproteobacteria</taxon>
        <taxon>Cellvibrionales</taxon>
        <taxon>Spongiibacteraceae</taxon>
        <taxon>Zhongshania</taxon>
    </lineage>
</organism>
<dbReference type="InterPro" id="IPR058649">
    <property type="entry name" value="CzcB_C"/>
</dbReference>
<evidence type="ECO:0000256" key="3">
    <source>
        <dbReference type="SAM" id="SignalP"/>
    </source>
</evidence>
<proteinExistence type="predicted"/>
<evidence type="ECO:0000313" key="7">
    <source>
        <dbReference type="EMBL" id="CAA0095397.1"/>
    </source>
</evidence>
<dbReference type="EMBL" id="CACSIK010000001">
    <property type="protein sequence ID" value="CAA0088921.1"/>
    <property type="molecule type" value="Genomic_DNA"/>
</dbReference>
<evidence type="ECO:0000256" key="2">
    <source>
        <dbReference type="SAM" id="MobiDB-lite"/>
    </source>
</evidence>
<dbReference type="EMBL" id="CACSIM010000002">
    <property type="protein sequence ID" value="CAA0095397.1"/>
    <property type="molecule type" value="Genomic_DNA"/>
</dbReference>
<gene>
    <name evidence="7" type="primary">czcB_1</name>
    <name evidence="6" type="ORF">IHBHHGIJ_01658</name>
    <name evidence="7" type="ORF">KFEGEMFD_01260</name>
</gene>
<evidence type="ECO:0000256" key="1">
    <source>
        <dbReference type="ARBA" id="ARBA00022448"/>
    </source>
</evidence>
<feature type="chain" id="PRO_5036150446" evidence="3">
    <location>
        <begin position="19"/>
        <end position="351"/>
    </location>
</feature>
<feature type="compositionally biased region" description="Basic and acidic residues" evidence="2">
    <location>
        <begin position="24"/>
        <end position="84"/>
    </location>
</feature>
<keyword evidence="8" id="KW-1185">Reference proteome</keyword>
<evidence type="ECO:0000313" key="8">
    <source>
        <dbReference type="Proteomes" id="UP000435877"/>
    </source>
</evidence>
<feature type="domain" description="CzcB-like barrel-sandwich hybrid" evidence="4">
    <location>
        <begin position="126"/>
        <end position="196"/>
    </location>
</feature>
<dbReference type="RefSeq" id="WP_159268303.1">
    <property type="nucleotide sequence ID" value="NZ_CACSIK010000001.1"/>
</dbReference>
<name>A0A5S9NXD2_9GAMM</name>
<evidence type="ECO:0000313" key="9">
    <source>
        <dbReference type="Proteomes" id="UP000439591"/>
    </source>
</evidence>
<dbReference type="InterPro" id="IPR051909">
    <property type="entry name" value="MFP_Cation_Efflux"/>
</dbReference>
<evidence type="ECO:0000259" key="5">
    <source>
        <dbReference type="Pfam" id="PF25975"/>
    </source>
</evidence>
<sequence>MKQTFALFFIIFCTSLTAAVQASEEHDHKHSKDSAHEEAHDQKHSNKENHDDDEHGHDAEKEHDHDEGSHHDDGEEDEHGHGEENSTEINDAMAQKVGIEIAQTGSQTLHQTFTTYGRLTTAPESTSHVRARFPGIVRSVAFNIGDQVKEGDLLAVIESNESLKRYDVRAPIGGTIIQRHANKGEMTQEQVLFSIASFESLWADLRIFSTQQQSINIGQPIHVTAGEKRIDSRISHMLPAEEDSPYLIVRAKINNTKNNWFPGLMVEGKIVINEFEAPIAVKNSALQTMGGRTGIFVKEHDDYRFTPLVLGRSDDEFTEVLSGIQGSTQYVIANSYLIKADIEKSEAEHEH</sequence>
<protein>
    <submittedName>
        <fullName evidence="7">Cobalt-zinc-cadmium resistance protein CzcB</fullName>
    </submittedName>
</protein>
<dbReference type="GO" id="GO:0060003">
    <property type="term" value="P:copper ion export"/>
    <property type="evidence" value="ECO:0007669"/>
    <property type="project" value="TreeGrafter"/>
</dbReference>
<dbReference type="Proteomes" id="UP000439591">
    <property type="component" value="Unassembled WGS sequence"/>
</dbReference>
<dbReference type="PANTHER" id="PTHR30097">
    <property type="entry name" value="CATION EFFLUX SYSTEM PROTEIN CUSB"/>
    <property type="match status" value="1"/>
</dbReference>
<dbReference type="Gene3D" id="2.40.50.100">
    <property type="match status" value="1"/>
</dbReference>
<dbReference type="SUPFAM" id="SSF111369">
    <property type="entry name" value="HlyD-like secretion proteins"/>
    <property type="match status" value="1"/>
</dbReference>
<keyword evidence="3" id="KW-0732">Signal</keyword>
<dbReference type="GO" id="GO:0015679">
    <property type="term" value="P:plasma membrane copper ion transport"/>
    <property type="evidence" value="ECO:0007669"/>
    <property type="project" value="TreeGrafter"/>
</dbReference>
<feature type="domain" description="CzcB-like C-terminal circularly permuted SH3-like" evidence="5">
    <location>
        <begin position="279"/>
        <end position="339"/>
    </location>
</feature>
<dbReference type="Proteomes" id="UP000435877">
    <property type="component" value="Unassembled WGS sequence"/>
</dbReference>
<keyword evidence="1" id="KW-0813">Transport</keyword>
<dbReference type="AlphaFoldDB" id="A0A5S9NXD2"/>
<dbReference type="GO" id="GO:0046914">
    <property type="term" value="F:transition metal ion binding"/>
    <property type="evidence" value="ECO:0007669"/>
    <property type="project" value="TreeGrafter"/>
</dbReference>
<dbReference type="CDD" id="cd06850">
    <property type="entry name" value="biotinyl_domain"/>
    <property type="match status" value="1"/>
</dbReference>
<dbReference type="Pfam" id="PF25973">
    <property type="entry name" value="BSH_CzcB"/>
    <property type="match status" value="1"/>
</dbReference>
<dbReference type="PANTHER" id="PTHR30097:SF4">
    <property type="entry name" value="SLR6042 PROTEIN"/>
    <property type="match status" value="1"/>
</dbReference>
<dbReference type="Gene3D" id="2.40.420.20">
    <property type="match status" value="1"/>
</dbReference>
<evidence type="ECO:0000313" key="6">
    <source>
        <dbReference type="EMBL" id="CAA0088921.1"/>
    </source>
</evidence>
<reference evidence="8 9" key="1">
    <citation type="submission" date="2019-11" db="EMBL/GenBank/DDBJ databases">
        <authorList>
            <person name="Holert J."/>
        </authorList>
    </citation>
    <scope>NUCLEOTIDE SEQUENCE [LARGE SCALE GENOMIC DNA]</scope>
    <source>
        <strain evidence="7">BC3_2A</strain>
        <strain evidence="6">SB11_1A</strain>
    </source>
</reference>
<feature type="region of interest" description="Disordered" evidence="2">
    <location>
        <begin position="24"/>
        <end position="86"/>
    </location>
</feature>
<evidence type="ECO:0000259" key="4">
    <source>
        <dbReference type="Pfam" id="PF25973"/>
    </source>
</evidence>